<comment type="caution">
    <text evidence="2">The sequence shown here is derived from an EMBL/GenBank/DDBJ whole genome shotgun (WGS) entry which is preliminary data.</text>
</comment>
<organism evidence="2 3">
    <name type="scientific">Liparis tanakae</name>
    <name type="common">Tanaka's snailfish</name>
    <dbReference type="NCBI Taxonomy" id="230148"/>
    <lineage>
        <taxon>Eukaryota</taxon>
        <taxon>Metazoa</taxon>
        <taxon>Chordata</taxon>
        <taxon>Craniata</taxon>
        <taxon>Vertebrata</taxon>
        <taxon>Euteleostomi</taxon>
        <taxon>Actinopterygii</taxon>
        <taxon>Neopterygii</taxon>
        <taxon>Teleostei</taxon>
        <taxon>Neoteleostei</taxon>
        <taxon>Acanthomorphata</taxon>
        <taxon>Eupercaria</taxon>
        <taxon>Perciformes</taxon>
        <taxon>Cottioidei</taxon>
        <taxon>Cottales</taxon>
        <taxon>Liparidae</taxon>
        <taxon>Liparis</taxon>
    </lineage>
</organism>
<evidence type="ECO:0000313" key="2">
    <source>
        <dbReference type="EMBL" id="TNN87923.1"/>
    </source>
</evidence>
<keyword evidence="3" id="KW-1185">Reference proteome</keyword>
<dbReference type="AlphaFoldDB" id="A0A4Z2JDT9"/>
<sequence>MEAAGKVYHELHSSEQEQLDSSEAVLELDFHRARTTDSNNRTNTQRVSREKKKRLGEVLKITLPISRFGNGAHVVGA</sequence>
<evidence type="ECO:0000313" key="3">
    <source>
        <dbReference type="Proteomes" id="UP000314294"/>
    </source>
</evidence>
<feature type="region of interest" description="Disordered" evidence="1">
    <location>
        <begin position="1"/>
        <end position="20"/>
    </location>
</feature>
<gene>
    <name evidence="2" type="ORF">EYF80_001887</name>
</gene>
<evidence type="ECO:0000256" key="1">
    <source>
        <dbReference type="SAM" id="MobiDB-lite"/>
    </source>
</evidence>
<dbReference type="EMBL" id="SRLO01000008">
    <property type="protein sequence ID" value="TNN87923.1"/>
    <property type="molecule type" value="Genomic_DNA"/>
</dbReference>
<reference evidence="2 3" key="1">
    <citation type="submission" date="2019-03" db="EMBL/GenBank/DDBJ databases">
        <title>First draft genome of Liparis tanakae, snailfish: a comprehensive survey of snailfish specific genes.</title>
        <authorList>
            <person name="Kim W."/>
            <person name="Song I."/>
            <person name="Jeong J.-H."/>
            <person name="Kim D."/>
            <person name="Kim S."/>
            <person name="Ryu S."/>
            <person name="Song J.Y."/>
            <person name="Lee S.K."/>
        </authorList>
    </citation>
    <scope>NUCLEOTIDE SEQUENCE [LARGE SCALE GENOMIC DNA]</scope>
    <source>
        <tissue evidence="2">Muscle</tissue>
    </source>
</reference>
<name>A0A4Z2JDT9_9TELE</name>
<feature type="region of interest" description="Disordered" evidence="1">
    <location>
        <begin position="31"/>
        <end position="51"/>
    </location>
</feature>
<feature type="compositionally biased region" description="Polar residues" evidence="1">
    <location>
        <begin position="36"/>
        <end position="46"/>
    </location>
</feature>
<proteinExistence type="predicted"/>
<protein>
    <submittedName>
        <fullName evidence="2">Uncharacterized protein</fullName>
    </submittedName>
</protein>
<accession>A0A4Z2JDT9</accession>
<dbReference type="Proteomes" id="UP000314294">
    <property type="component" value="Unassembled WGS sequence"/>
</dbReference>